<keyword evidence="1" id="KW-0472">Membrane</keyword>
<accession>A0ABY5NGL5</accession>
<protein>
    <submittedName>
        <fullName evidence="2">DUF6186 family protein</fullName>
    </submittedName>
</protein>
<reference evidence="2" key="1">
    <citation type="submission" date="2022-01" db="EMBL/GenBank/DDBJ databases">
        <title>Microbacterium eymi and Microbacterium rhizovicinus sp. nov., isolated from the rhizospheric soil of Elymus tsukushiensis, a plant native to the Dokdo Islands, Republic of Korea.</title>
        <authorList>
            <person name="Hwang Y.J."/>
        </authorList>
    </citation>
    <scope>NUCLEOTIDE SEQUENCE</scope>
    <source>
        <strain evidence="2">KUDC0405</strain>
    </source>
</reference>
<proteinExistence type="predicted"/>
<dbReference type="RefSeq" id="WP_259610864.1">
    <property type="nucleotide sequence ID" value="NZ_CP091139.2"/>
</dbReference>
<evidence type="ECO:0000313" key="3">
    <source>
        <dbReference type="Proteomes" id="UP001054811"/>
    </source>
</evidence>
<name>A0ABY5NGL5_9MICO</name>
<feature type="transmembrane region" description="Helical" evidence="1">
    <location>
        <begin position="92"/>
        <end position="110"/>
    </location>
</feature>
<evidence type="ECO:0000256" key="1">
    <source>
        <dbReference type="SAM" id="Phobius"/>
    </source>
</evidence>
<feature type="transmembrane region" description="Helical" evidence="1">
    <location>
        <begin position="12"/>
        <end position="31"/>
    </location>
</feature>
<gene>
    <name evidence="2" type="ORF">L2X98_27295</name>
</gene>
<dbReference type="EMBL" id="CP091139">
    <property type="protein sequence ID" value="UUT34348.1"/>
    <property type="molecule type" value="Genomic_DNA"/>
</dbReference>
<keyword evidence="1" id="KW-1133">Transmembrane helix</keyword>
<feature type="transmembrane region" description="Helical" evidence="1">
    <location>
        <begin position="131"/>
        <end position="155"/>
    </location>
</feature>
<sequence length="265" mass="27990">MRRHARAGSAATSAVWPVACWVFVLVAIGVVQVVRMQWFDAVVFCVAAGGVALQSLRGVPRRPTRRLALPWLAGAAAVIGAVLCFLPRHGPMMQAMVIAVGVIAIVLVAPSGAAVARPDAPTALTPGIRRLALAWTVIVVAGCVWELIQFILGLVQPDATWFALSDLLNPAVATVPGKILFIAVWLAGGVSAAAPRRETMIVISAGAFLACAAALAVAGWVIGRRYAEASVTGMFDRLMSDRAISLAVIVVWWWLGWHFLAGQTL</sequence>
<feature type="transmembrane region" description="Helical" evidence="1">
    <location>
        <begin position="37"/>
        <end position="56"/>
    </location>
</feature>
<keyword evidence="1" id="KW-0812">Transmembrane</keyword>
<evidence type="ECO:0000313" key="2">
    <source>
        <dbReference type="EMBL" id="UUT34348.1"/>
    </source>
</evidence>
<organism evidence="2 3">
    <name type="scientific">Microbacterium elymi</name>
    <dbReference type="NCBI Taxonomy" id="2909587"/>
    <lineage>
        <taxon>Bacteria</taxon>
        <taxon>Bacillati</taxon>
        <taxon>Actinomycetota</taxon>
        <taxon>Actinomycetes</taxon>
        <taxon>Micrococcales</taxon>
        <taxon>Microbacteriaceae</taxon>
        <taxon>Microbacterium</taxon>
    </lineage>
</organism>
<feature type="transmembrane region" description="Helical" evidence="1">
    <location>
        <begin position="243"/>
        <end position="261"/>
    </location>
</feature>
<dbReference type="Proteomes" id="UP001054811">
    <property type="component" value="Chromosome"/>
</dbReference>
<dbReference type="Pfam" id="PF19684">
    <property type="entry name" value="DUF6186"/>
    <property type="match status" value="1"/>
</dbReference>
<feature type="transmembrane region" description="Helical" evidence="1">
    <location>
        <begin position="68"/>
        <end position="86"/>
    </location>
</feature>
<keyword evidence="3" id="KW-1185">Reference proteome</keyword>
<dbReference type="InterPro" id="IPR046177">
    <property type="entry name" value="DUF6186"/>
</dbReference>
<feature type="transmembrane region" description="Helical" evidence="1">
    <location>
        <begin position="201"/>
        <end position="223"/>
    </location>
</feature>
<feature type="transmembrane region" description="Helical" evidence="1">
    <location>
        <begin position="175"/>
        <end position="194"/>
    </location>
</feature>